<dbReference type="PANTHER" id="PTHR34184:SF4">
    <property type="entry name" value="UPF0718 PROTEIN YCGR"/>
    <property type="match status" value="1"/>
</dbReference>
<keyword evidence="10" id="KW-1185">Reference proteome</keyword>
<proteinExistence type="inferred from homology"/>
<sequence>MTDRKEEVASSGCCSKSDSLEKSETETSSSCCAGKKEEVIEPSCHSGGDSAQHNHEEAVASCCSVPDEKTDWLLWGSAIAVIVFYTSHLLLGMDMDSTYGTLSHTSFEMVNTMWWGVLLGAIAVGVLGRIPNAMVMSVLGKPGSKRGVVRATIAGLMLDLCNHGILMVGMGLYRKGASLGQTMAFLIASPWNSLTLTLVLVALIGLKWTLAFIVFSMVIAWISGIIFDLLVKREVLPSNPHEVTQPTDYKLWPEVKKQMKGQTYSVKGTIDLIWGGLKESKMVLRWLLFGIVLVSVVRAFVDPSTFGTWFGATIGGLFLTLLATTLIEVCSEGSSPIAADLVNRARAPGNGFVFLMAGAATDYTEIMALKDTTKSWKIALFLPLVTVPQVMFIGWIMNSM</sequence>
<feature type="transmembrane region" description="Helical" evidence="8">
    <location>
        <begin position="151"/>
        <end position="173"/>
    </location>
</feature>
<feature type="transmembrane region" description="Helical" evidence="8">
    <location>
        <begin position="72"/>
        <end position="91"/>
    </location>
</feature>
<name>Q1N6S4_9GAMM</name>
<feature type="transmembrane region" description="Helical" evidence="8">
    <location>
        <begin position="112"/>
        <end position="131"/>
    </location>
</feature>
<dbReference type="InterPro" id="IPR005524">
    <property type="entry name" value="DUF318"/>
</dbReference>
<protein>
    <recommendedName>
        <fullName evidence="11">ATPase</fullName>
    </recommendedName>
</protein>
<feature type="transmembrane region" description="Helical" evidence="8">
    <location>
        <begin position="307"/>
        <end position="327"/>
    </location>
</feature>
<accession>Q1N6S4</accession>
<dbReference type="EMBL" id="AAQH01000001">
    <property type="protein sequence ID" value="EAT13518.1"/>
    <property type="molecule type" value="Genomic_DNA"/>
</dbReference>
<comment type="caution">
    <text evidence="9">The sequence shown here is derived from an EMBL/GenBank/DDBJ whole genome shotgun (WGS) entry which is preliminary data.</text>
</comment>
<dbReference type="Proteomes" id="UP000004263">
    <property type="component" value="Unassembled WGS sequence"/>
</dbReference>
<evidence type="ECO:0000313" key="9">
    <source>
        <dbReference type="EMBL" id="EAT13518.1"/>
    </source>
</evidence>
<feature type="region of interest" description="Disordered" evidence="7">
    <location>
        <begin position="1"/>
        <end position="32"/>
    </location>
</feature>
<evidence type="ECO:0008006" key="11">
    <source>
        <dbReference type="Google" id="ProtNLM"/>
    </source>
</evidence>
<feature type="transmembrane region" description="Helical" evidence="8">
    <location>
        <begin position="185"/>
        <end position="204"/>
    </location>
</feature>
<dbReference type="STRING" id="207949.RED65_09009"/>
<keyword evidence="5 8" id="KW-1133">Transmembrane helix</keyword>
<keyword evidence="6 8" id="KW-0472">Membrane</keyword>
<feature type="transmembrane region" description="Helical" evidence="8">
    <location>
        <begin position="378"/>
        <end position="397"/>
    </location>
</feature>
<evidence type="ECO:0000256" key="5">
    <source>
        <dbReference type="ARBA" id="ARBA00022989"/>
    </source>
</evidence>
<comment type="similarity">
    <text evidence="2">Belongs to the UPF0718 family.</text>
</comment>
<feature type="transmembrane region" description="Helical" evidence="8">
    <location>
        <begin position="283"/>
        <end position="301"/>
    </location>
</feature>
<dbReference type="OrthoDB" id="9810876at2"/>
<evidence type="ECO:0000256" key="6">
    <source>
        <dbReference type="ARBA" id="ARBA00023136"/>
    </source>
</evidence>
<dbReference type="RefSeq" id="WP_007016939.1">
    <property type="nucleotide sequence ID" value="NZ_CH724113.1"/>
</dbReference>
<comment type="subcellular location">
    <subcellularLocation>
        <location evidence="1">Cell membrane</location>
        <topology evidence="1">Multi-pass membrane protein</topology>
    </subcellularLocation>
</comment>
<keyword evidence="3" id="KW-1003">Cell membrane</keyword>
<dbReference type="GO" id="GO:0005886">
    <property type="term" value="C:plasma membrane"/>
    <property type="evidence" value="ECO:0007669"/>
    <property type="project" value="UniProtKB-SubCell"/>
</dbReference>
<dbReference type="HOGENOM" id="CLU_784718_0_0_6"/>
<evidence type="ECO:0000256" key="7">
    <source>
        <dbReference type="SAM" id="MobiDB-lite"/>
    </source>
</evidence>
<dbReference type="Pfam" id="PF03773">
    <property type="entry name" value="ArsP_1"/>
    <property type="match status" value="1"/>
</dbReference>
<gene>
    <name evidence="9" type="ORF">RED65_09009</name>
</gene>
<evidence type="ECO:0000256" key="4">
    <source>
        <dbReference type="ARBA" id="ARBA00022692"/>
    </source>
</evidence>
<evidence type="ECO:0000313" key="10">
    <source>
        <dbReference type="Proteomes" id="UP000004263"/>
    </source>
</evidence>
<keyword evidence="4 8" id="KW-0812">Transmembrane</keyword>
<evidence type="ECO:0000256" key="8">
    <source>
        <dbReference type="SAM" id="Phobius"/>
    </source>
</evidence>
<dbReference type="PANTHER" id="PTHR34184">
    <property type="entry name" value="UPF0718 PROTEIN YCGR"/>
    <property type="match status" value="1"/>
</dbReference>
<dbReference type="AlphaFoldDB" id="Q1N6S4"/>
<dbReference type="InterPro" id="IPR052923">
    <property type="entry name" value="UPF0718"/>
</dbReference>
<feature type="transmembrane region" description="Helical" evidence="8">
    <location>
        <begin position="210"/>
        <end position="231"/>
    </location>
</feature>
<reference evidence="9 10" key="1">
    <citation type="submission" date="2006-03" db="EMBL/GenBank/DDBJ databases">
        <authorList>
            <person name="Pinhassi J."/>
            <person name="Pedros-Alio C."/>
            <person name="Ferriera S."/>
            <person name="Johnson J."/>
            <person name="Kravitz S."/>
            <person name="Halpern A."/>
            <person name="Remington K."/>
            <person name="Beeson K."/>
            <person name="Tran B."/>
            <person name="Rogers Y.-H."/>
            <person name="Friedman R."/>
            <person name="Venter J.C."/>
        </authorList>
    </citation>
    <scope>NUCLEOTIDE SEQUENCE [LARGE SCALE GENOMIC DNA]</scope>
    <source>
        <strain evidence="9 10">RED65</strain>
    </source>
</reference>
<evidence type="ECO:0000256" key="1">
    <source>
        <dbReference type="ARBA" id="ARBA00004651"/>
    </source>
</evidence>
<organism evidence="9 10">
    <name type="scientific">Bermanella marisrubri</name>
    <dbReference type="NCBI Taxonomy" id="207949"/>
    <lineage>
        <taxon>Bacteria</taxon>
        <taxon>Pseudomonadati</taxon>
        <taxon>Pseudomonadota</taxon>
        <taxon>Gammaproteobacteria</taxon>
        <taxon>Oceanospirillales</taxon>
        <taxon>Oceanospirillaceae</taxon>
        <taxon>Bermanella</taxon>
    </lineage>
</organism>
<evidence type="ECO:0000256" key="3">
    <source>
        <dbReference type="ARBA" id="ARBA00022475"/>
    </source>
</evidence>
<evidence type="ECO:0000256" key="2">
    <source>
        <dbReference type="ARBA" id="ARBA00006386"/>
    </source>
</evidence>